<comment type="similarity">
    <text evidence="1">Belongs to the aldo/keto reductase family.</text>
</comment>
<sequence>MATRVPSVPLNDGNSMPQLGFGVWQVPNDEASAAVSAALQAGYRSVDTAAIYGNEAGVGEALKTAGSPRDALFVTTKLWNNRHQDARKALEESLGKLGLAYVDLYLIHWPLAGSTSFLDAWRDLLPVISTKSM</sequence>
<dbReference type="PRINTS" id="PR00069">
    <property type="entry name" value="ALDKETRDTASE"/>
</dbReference>
<proteinExistence type="inferred from homology"/>
<organism evidence="5 6">
    <name type="scientific">Bordetella holmesii CDC-H585-BH</name>
    <dbReference type="NCBI Taxonomy" id="1331206"/>
    <lineage>
        <taxon>Bacteria</taxon>
        <taxon>Pseudomonadati</taxon>
        <taxon>Pseudomonadota</taxon>
        <taxon>Betaproteobacteria</taxon>
        <taxon>Burkholderiales</taxon>
        <taxon>Alcaligenaceae</taxon>
        <taxon>Bordetella</taxon>
    </lineage>
</organism>
<dbReference type="Proteomes" id="UP000026682">
    <property type="component" value="Unassembled WGS sequence"/>
</dbReference>
<dbReference type="STRING" id="35814.BBB42_06325"/>
<dbReference type="AlphaFoldDB" id="A0A158M8D1"/>
<dbReference type="InterPro" id="IPR018170">
    <property type="entry name" value="Aldo/ket_reductase_CS"/>
</dbReference>
<dbReference type="Pfam" id="PF00248">
    <property type="entry name" value="Aldo_ket_red"/>
    <property type="match status" value="1"/>
</dbReference>
<name>A0A158M8D1_9BORD</name>
<dbReference type="PANTHER" id="PTHR43827">
    <property type="entry name" value="2,5-DIKETO-D-GLUCONIC ACID REDUCTASE"/>
    <property type="match status" value="1"/>
</dbReference>
<accession>A0A158M8D1</accession>
<feature type="domain" description="NADP-dependent oxidoreductase" evidence="4">
    <location>
        <begin position="19"/>
        <end position="122"/>
    </location>
</feature>
<evidence type="ECO:0000256" key="2">
    <source>
        <dbReference type="ARBA" id="ARBA00022857"/>
    </source>
</evidence>
<evidence type="ECO:0000313" key="5">
    <source>
        <dbReference type="EMBL" id="KAL00476.1"/>
    </source>
</evidence>
<evidence type="ECO:0000313" key="6">
    <source>
        <dbReference type="Proteomes" id="UP000026682"/>
    </source>
</evidence>
<protein>
    <submittedName>
        <fullName evidence="5">2,5-diketo-D-gluconic acid reductase A domain protein</fullName>
    </submittedName>
</protein>
<dbReference type="InterPro" id="IPR020471">
    <property type="entry name" value="AKR"/>
</dbReference>
<gene>
    <name evidence="5" type="ORF">L497_0596</name>
</gene>
<dbReference type="SUPFAM" id="SSF51430">
    <property type="entry name" value="NAD(P)-linked oxidoreductase"/>
    <property type="match status" value="1"/>
</dbReference>
<dbReference type="GO" id="GO:0016616">
    <property type="term" value="F:oxidoreductase activity, acting on the CH-OH group of donors, NAD or NADP as acceptor"/>
    <property type="evidence" value="ECO:0007669"/>
    <property type="project" value="UniProtKB-ARBA"/>
</dbReference>
<keyword evidence="2" id="KW-0521">NADP</keyword>
<dbReference type="PROSITE" id="PS00798">
    <property type="entry name" value="ALDOKETO_REDUCTASE_1"/>
    <property type="match status" value="1"/>
</dbReference>
<evidence type="ECO:0000256" key="3">
    <source>
        <dbReference type="ARBA" id="ARBA00023002"/>
    </source>
</evidence>
<dbReference type="InterPro" id="IPR023210">
    <property type="entry name" value="NADP_OxRdtase_dom"/>
</dbReference>
<comment type="caution">
    <text evidence="5">The sequence shown here is derived from an EMBL/GenBank/DDBJ whole genome shotgun (WGS) entry which is preliminary data.</text>
</comment>
<evidence type="ECO:0000256" key="1">
    <source>
        <dbReference type="ARBA" id="ARBA00007905"/>
    </source>
</evidence>
<dbReference type="EMBL" id="JFZZ01000005">
    <property type="protein sequence ID" value="KAL00476.1"/>
    <property type="molecule type" value="Genomic_DNA"/>
</dbReference>
<dbReference type="Gene3D" id="3.20.20.100">
    <property type="entry name" value="NADP-dependent oxidoreductase domain"/>
    <property type="match status" value="1"/>
</dbReference>
<dbReference type="PANTHER" id="PTHR43827:SF3">
    <property type="entry name" value="NADP-DEPENDENT OXIDOREDUCTASE DOMAIN-CONTAINING PROTEIN"/>
    <property type="match status" value="1"/>
</dbReference>
<keyword evidence="3" id="KW-0560">Oxidoreductase</keyword>
<reference evidence="5 6" key="1">
    <citation type="submission" date="2014-03" db="EMBL/GenBank/DDBJ databases">
        <title>Genome sequence of Bordetella holmseii.</title>
        <authorList>
            <person name="Harvill E."/>
            <person name="Goodfield L.L."/>
            <person name="Ivanov Y."/>
            <person name="Meyer J.A."/>
            <person name="Newth C."/>
            <person name="Cassiday P."/>
            <person name="Tondella M.L."/>
            <person name="Liao P."/>
            <person name="Zimmerman J."/>
            <person name="Meert K."/>
            <person name="Wessel D."/>
            <person name="Berger J."/>
            <person name="Dean J.M."/>
            <person name="Holubkov R."/>
            <person name="Burr J."/>
            <person name="Liu T."/>
            <person name="Brinkac L.M."/>
            <person name="Sanka R."/>
            <person name="Kim M."/>
            <person name="Losada L."/>
        </authorList>
    </citation>
    <scope>NUCLEOTIDE SEQUENCE [LARGE SCALE GENOMIC DNA]</scope>
    <source>
        <strain evidence="5 6">CDC-H585-BH</strain>
    </source>
</reference>
<evidence type="ECO:0000259" key="4">
    <source>
        <dbReference type="Pfam" id="PF00248"/>
    </source>
</evidence>
<dbReference type="InterPro" id="IPR036812">
    <property type="entry name" value="NAD(P)_OxRdtase_dom_sf"/>
</dbReference>
<dbReference type="PATRIC" id="fig|1331206.3.peg.62"/>